<keyword evidence="4" id="KW-1185">Reference proteome</keyword>
<protein>
    <submittedName>
        <fullName evidence="3">Uncharacterized protein</fullName>
    </submittedName>
</protein>
<evidence type="ECO:0000256" key="2">
    <source>
        <dbReference type="SAM" id="MobiDB-lite"/>
    </source>
</evidence>
<sequence length="185" mass="21470">MITVQIRNPKVKLSKHRIQNSQNTILNYSNINSFHEFFNNSSRSNEKRQSIFNTRCKTENNQMDVSIKQNKQKQSSQSTSISLASSTSPNYGMKNIKGNSNSSFKLLQQSNSVNPFQGNGTNQKLQQQLLKIVERSKQMMTNFQTASKKQEQREQELKQEIQTLKKIIEKQNAQLQKHNINPIYF</sequence>
<name>A0A8S1MMD3_9CILI</name>
<keyword evidence="1" id="KW-0175">Coiled coil</keyword>
<dbReference type="EMBL" id="CAJJDN010000043">
    <property type="protein sequence ID" value="CAD8082217.1"/>
    <property type="molecule type" value="Genomic_DNA"/>
</dbReference>
<dbReference type="OrthoDB" id="306476at2759"/>
<feature type="coiled-coil region" evidence="1">
    <location>
        <begin position="140"/>
        <end position="181"/>
    </location>
</feature>
<evidence type="ECO:0000313" key="4">
    <source>
        <dbReference type="Proteomes" id="UP000692954"/>
    </source>
</evidence>
<gene>
    <name evidence="3" type="ORF">PSON_ATCC_30995.1.T0430080</name>
</gene>
<organism evidence="3 4">
    <name type="scientific">Paramecium sonneborni</name>
    <dbReference type="NCBI Taxonomy" id="65129"/>
    <lineage>
        <taxon>Eukaryota</taxon>
        <taxon>Sar</taxon>
        <taxon>Alveolata</taxon>
        <taxon>Ciliophora</taxon>
        <taxon>Intramacronucleata</taxon>
        <taxon>Oligohymenophorea</taxon>
        <taxon>Peniculida</taxon>
        <taxon>Parameciidae</taxon>
        <taxon>Paramecium</taxon>
    </lineage>
</organism>
<dbReference type="Proteomes" id="UP000692954">
    <property type="component" value="Unassembled WGS sequence"/>
</dbReference>
<evidence type="ECO:0000313" key="3">
    <source>
        <dbReference type="EMBL" id="CAD8082217.1"/>
    </source>
</evidence>
<evidence type="ECO:0000256" key="1">
    <source>
        <dbReference type="SAM" id="Coils"/>
    </source>
</evidence>
<feature type="compositionally biased region" description="Low complexity" evidence="2">
    <location>
        <begin position="68"/>
        <end position="88"/>
    </location>
</feature>
<accession>A0A8S1MMD3</accession>
<feature type="region of interest" description="Disordered" evidence="2">
    <location>
        <begin position="68"/>
        <end position="99"/>
    </location>
</feature>
<comment type="caution">
    <text evidence="3">The sequence shown here is derived from an EMBL/GenBank/DDBJ whole genome shotgun (WGS) entry which is preliminary data.</text>
</comment>
<proteinExistence type="predicted"/>
<reference evidence="3" key="1">
    <citation type="submission" date="2021-01" db="EMBL/GenBank/DDBJ databases">
        <authorList>
            <consortium name="Genoscope - CEA"/>
            <person name="William W."/>
        </authorList>
    </citation>
    <scope>NUCLEOTIDE SEQUENCE</scope>
</reference>
<dbReference type="AlphaFoldDB" id="A0A8S1MMD3"/>